<reference evidence="10" key="1">
    <citation type="journal article" date="2019" name="Int. J. Syst. Evol. Microbiol.">
        <title>The Global Catalogue of Microorganisms (GCM) 10K type strain sequencing project: providing services to taxonomists for standard genome sequencing and annotation.</title>
        <authorList>
            <consortium name="The Broad Institute Genomics Platform"/>
            <consortium name="The Broad Institute Genome Sequencing Center for Infectious Disease"/>
            <person name="Wu L."/>
            <person name="Ma J."/>
        </authorList>
    </citation>
    <scope>NUCLEOTIDE SEQUENCE [LARGE SCALE GENOMIC DNA]</scope>
    <source>
        <strain evidence="10">CGMCC 1.16026</strain>
    </source>
</reference>
<evidence type="ECO:0000256" key="5">
    <source>
        <dbReference type="ARBA" id="ARBA00022801"/>
    </source>
</evidence>
<keyword evidence="5" id="KW-0378">Hydrolase</keyword>
<protein>
    <recommendedName>
        <fullName evidence="3">non-reducing end alpha-L-arabinofuranosidase</fullName>
        <ecNumber evidence="3">3.2.1.55</ecNumber>
    </recommendedName>
</protein>
<dbReference type="SMART" id="SM00813">
    <property type="entry name" value="Alpha-L-AF_C"/>
    <property type="match status" value="1"/>
</dbReference>
<organism evidence="9 10">
    <name type="scientific">Granulicella cerasi</name>
    <dbReference type="NCBI Taxonomy" id="741063"/>
    <lineage>
        <taxon>Bacteria</taxon>
        <taxon>Pseudomonadati</taxon>
        <taxon>Acidobacteriota</taxon>
        <taxon>Terriglobia</taxon>
        <taxon>Terriglobales</taxon>
        <taxon>Acidobacteriaceae</taxon>
        <taxon>Granulicella</taxon>
    </lineage>
</organism>
<dbReference type="InterPro" id="IPR013780">
    <property type="entry name" value="Glyco_hydro_b"/>
</dbReference>
<accession>A0ABW1ZB49</accession>
<dbReference type="InterPro" id="IPR008979">
    <property type="entry name" value="Galactose-bd-like_sf"/>
</dbReference>
<dbReference type="PANTHER" id="PTHR31776:SF0">
    <property type="entry name" value="ALPHA-L-ARABINOFURANOSIDASE 1"/>
    <property type="match status" value="1"/>
</dbReference>
<dbReference type="InterPro" id="IPR017853">
    <property type="entry name" value="GH"/>
</dbReference>
<dbReference type="EMBL" id="JBHSWI010000001">
    <property type="protein sequence ID" value="MFC6646369.1"/>
    <property type="molecule type" value="Genomic_DNA"/>
</dbReference>
<feature type="domain" description="Alpha-L-arabinofuranosidase C-terminal" evidence="8">
    <location>
        <begin position="439"/>
        <end position="617"/>
    </location>
</feature>
<comment type="catalytic activity">
    <reaction evidence="1">
        <text>Hydrolysis of terminal non-reducing alpha-L-arabinofuranoside residues in alpha-L-arabinosides.</text>
        <dbReference type="EC" id="3.2.1.55"/>
    </reaction>
</comment>
<dbReference type="Gene3D" id="2.60.40.1180">
    <property type="entry name" value="Golgi alpha-mannosidase II"/>
    <property type="match status" value="1"/>
</dbReference>
<dbReference type="Gene3D" id="2.60.120.260">
    <property type="entry name" value="Galactose-binding domain-like"/>
    <property type="match status" value="1"/>
</dbReference>
<dbReference type="InterPro" id="IPR010720">
    <property type="entry name" value="Alpha-L-AF_C"/>
</dbReference>
<evidence type="ECO:0000313" key="9">
    <source>
        <dbReference type="EMBL" id="MFC6646369.1"/>
    </source>
</evidence>
<evidence type="ECO:0000256" key="7">
    <source>
        <dbReference type="SAM" id="SignalP"/>
    </source>
</evidence>
<evidence type="ECO:0000256" key="4">
    <source>
        <dbReference type="ARBA" id="ARBA00022729"/>
    </source>
</evidence>
<dbReference type="SUPFAM" id="SSF49785">
    <property type="entry name" value="Galactose-binding domain-like"/>
    <property type="match status" value="1"/>
</dbReference>
<evidence type="ECO:0000313" key="10">
    <source>
        <dbReference type="Proteomes" id="UP001596391"/>
    </source>
</evidence>
<dbReference type="Pfam" id="PF06964">
    <property type="entry name" value="Alpha-L-AF_C"/>
    <property type="match status" value="1"/>
</dbReference>
<evidence type="ECO:0000259" key="8">
    <source>
        <dbReference type="SMART" id="SM00813"/>
    </source>
</evidence>
<keyword evidence="4 7" id="KW-0732">Signal</keyword>
<comment type="caution">
    <text evidence="9">The sequence shown here is derived from an EMBL/GenBank/DDBJ whole genome shotgun (WGS) entry which is preliminary data.</text>
</comment>
<dbReference type="PANTHER" id="PTHR31776">
    <property type="entry name" value="ALPHA-L-ARABINOFURANOSIDASE 1"/>
    <property type="match status" value="1"/>
</dbReference>
<keyword evidence="10" id="KW-1185">Reference proteome</keyword>
<dbReference type="EC" id="3.2.1.55" evidence="3"/>
<dbReference type="Gene3D" id="3.20.20.80">
    <property type="entry name" value="Glycosidases"/>
    <property type="match status" value="1"/>
</dbReference>
<feature type="signal peptide" evidence="7">
    <location>
        <begin position="1"/>
        <end position="20"/>
    </location>
</feature>
<dbReference type="Pfam" id="PF22848">
    <property type="entry name" value="ASD1_dom"/>
    <property type="match status" value="1"/>
</dbReference>
<feature type="chain" id="PRO_5045103361" description="non-reducing end alpha-L-arabinofuranosidase" evidence="7">
    <location>
        <begin position="21"/>
        <end position="626"/>
    </location>
</feature>
<dbReference type="InterPro" id="IPR051563">
    <property type="entry name" value="Glycosyl_Hydrolase_51"/>
</dbReference>
<dbReference type="SUPFAM" id="SSF51445">
    <property type="entry name" value="(Trans)glycosidases"/>
    <property type="match status" value="1"/>
</dbReference>
<dbReference type="InterPro" id="IPR055235">
    <property type="entry name" value="ASD1_cat"/>
</dbReference>
<evidence type="ECO:0000256" key="3">
    <source>
        <dbReference type="ARBA" id="ARBA00012670"/>
    </source>
</evidence>
<comment type="similarity">
    <text evidence="2">Belongs to the glycosyl hydrolase 51 family.</text>
</comment>
<gene>
    <name evidence="9" type="ORF">ACFQBQ_12395</name>
</gene>
<evidence type="ECO:0000256" key="1">
    <source>
        <dbReference type="ARBA" id="ARBA00001462"/>
    </source>
</evidence>
<evidence type="ECO:0000256" key="6">
    <source>
        <dbReference type="ARBA" id="ARBA00023180"/>
    </source>
</evidence>
<sequence>MKPLNFASLALAAVTTAASAQTTVKIAIDPTQHVAAVSPALYGLMTEEINYSYDGGLYAELVNNRNFAPHWSGFEHWFVESGGNSHASMEPSTDGPSKALPRSMKLTIMDASAANQAGVMNDGYWGMGLKPSTEYKGSFYAKSSGVGDARVRLVSDVDNATLAEATVPLQDGAWKQYQFALPTKSTLVASKNNHLVITFAHPGTVQFQLVSVMTPTYKNRANGNREDLMEMMAALHPHFLRMPGGNYVEGNTIEDHYNWKQTIGPLIDRPGHQGTWHYRSSDGLGLLEFLEWCEDLHMDPLLAVFAGYTLDGKHVDHEALKPFVQDALDEIEYVTGDTNTKWGAERARDGHPQPFPLHYVEIGNEDWFDKSGSYEDRFAAFAKAIRAKYPELKLIATTPVKNTVPDVIDDHYYKSPEEFYAMLHHYDTMDRSGSKIFIGEWATRVGTPTPNMAAALGDAAFMTSMERNSDLIVMASYAPLFVNVNPGGMQWSSDLIGYDAAHAYGSPSYYAQVMFANHLGAFVARSTNDGESARVFASATVSADGKTLFLKLVNGGDKPANVELSLPHVKPGKAAVTTLSAKSRWDTNSIDAPKHLVPVDSRVNVGAEWKHTLAGNTIEVLDIPLQ</sequence>
<keyword evidence="6" id="KW-0325">Glycoprotein</keyword>
<dbReference type="RefSeq" id="WP_263370042.1">
    <property type="nucleotide sequence ID" value="NZ_JAGSYD010000001.1"/>
</dbReference>
<name>A0ABW1ZB49_9BACT</name>
<proteinExistence type="inferred from homology"/>
<dbReference type="Proteomes" id="UP001596391">
    <property type="component" value="Unassembled WGS sequence"/>
</dbReference>
<evidence type="ECO:0000256" key="2">
    <source>
        <dbReference type="ARBA" id="ARBA00007186"/>
    </source>
</evidence>